<proteinExistence type="predicted"/>
<reference evidence="2" key="1">
    <citation type="submission" date="2021-02" db="EMBL/GenBank/DDBJ databases">
        <authorList>
            <person name="Dougan E. K."/>
            <person name="Rhodes N."/>
            <person name="Thang M."/>
            <person name="Chan C."/>
        </authorList>
    </citation>
    <scope>NUCLEOTIDE SEQUENCE</scope>
</reference>
<evidence type="ECO:0000313" key="3">
    <source>
        <dbReference type="Proteomes" id="UP000654075"/>
    </source>
</evidence>
<gene>
    <name evidence="2" type="ORF">PGLA1383_LOCUS5962</name>
</gene>
<feature type="compositionally biased region" description="Acidic residues" evidence="1">
    <location>
        <begin position="73"/>
        <end position="84"/>
    </location>
</feature>
<accession>A0A813DNR2</accession>
<keyword evidence="3" id="KW-1185">Reference proteome</keyword>
<name>A0A813DNR2_POLGL</name>
<organism evidence="2 3">
    <name type="scientific">Polarella glacialis</name>
    <name type="common">Dinoflagellate</name>
    <dbReference type="NCBI Taxonomy" id="89957"/>
    <lineage>
        <taxon>Eukaryota</taxon>
        <taxon>Sar</taxon>
        <taxon>Alveolata</taxon>
        <taxon>Dinophyceae</taxon>
        <taxon>Suessiales</taxon>
        <taxon>Suessiaceae</taxon>
        <taxon>Polarella</taxon>
    </lineage>
</organism>
<sequence>MELPRRLAQDQYPSPVVAESEDEDSESVGGSSSDQIVTPVLGEIESPRIHRARIERRKSFSNLSKMPVLFEQEPDAVPEPDADVEPQIGGQRRHSTGSCCRADSGISS</sequence>
<comment type="caution">
    <text evidence="2">The sequence shown here is derived from an EMBL/GenBank/DDBJ whole genome shotgun (WGS) entry which is preliminary data.</text>
</comment>
<dbReference type="AlphaFoldDB" id="A0A813DNR2"/>
<feature type="region of interest" description="Disordered" evidence="1">
    <location>
        <begin position="1"/>
        <end position="37"/>
    </location>
</feature>
<protein>
    <submittedName>
        <fullName evidence="2">Uncharacterized protein</fullName>
    </submittedName>
</protein>
<evidence type="ECO:0000313" key="2">
    <source>
        <dbReference type="EMBL" id="CAE8587120.1"/>
    </source>
</evidence>
<dbReference type="EMBL" id="CAJNNV010002405">
    <property type="protein sequence ID" value="CAE8587120.1"/>
    <property type="molecule type" value="Genomic_DNA"/>
</dbReference>
<feature type="region of interest" description="Disordered" evidence="1">
    <location>
        <begin position="73"/>
        <end position="108"/>
    </location>
</feature>
<dbReference type="Proteomes" id="UP000654075">
    <property type="component" value="Unassembled WGS sequence"/>
</dbReference>
<evidence type="ECO:0000256" key="1">
    <source>
        <dbReference type="SAM" id="MobiDB-lite"/>
    </source>
</evidence>